<evidence type="ECO:0000313" key="1">
    <source>
        <dbReference type="EnsemblMetazoa" id="GPAI009464-PA"/>
    </source>
</evidence>
<protein>
    <submittedName>
        <fullName evidence="1">Uncharacterized protein</fullName>
    </submittedName>
</protein>
<proteinExistence type="predicted"/>
<dbReference type="Proteomes" id="UP000092445">
    <property type="component" value="Unassembled WGS sequence"/>
</dbReference>
<name>A0A1A9ZBE2_GLOPL</name>
<evidence type="ECO:0000313" key="2">
    <source>
        <dbReference type="Proteomes" id="UP000092445"/>
    </source>
</evidence>
<keyword evidence="2" id="KW-1185">Reference proteome</keyword>
<sequence>MEAVWLTGTIPEILSSIIISSPEEDMELFAIAELSARSFFKCHSEGYITPLSGKLDCSKSLSAAINILCVFYLATSTYFNIIQKTLLLIWDPFLSVASRKILSELDAPSVLMLPDVSVTLPWHLAVTNPLTY</sequence>
<reference evidence="1" key="2">
    <citation type="submission" date="2020-05" db="UniProtKB">
        <authorList>
            <consortium name="EnsemblMetazoa"/>
        </authorList>
    </citation>
    <scope>IDENTIFICATION</scope>
    <source>
        <strain evidence="1">IAEA</strain>
    </source>
</reference>
<dbReference type="AlphaFoldDB" id="A0A1A9ZBE2"/>
<accession>A0A1A9ZBE2</accession>
<dbReference type="VEuPathDB" id="VectorBase:GPAI009464"/>
<organism evidence="1 2">
    <name type="scientific">Glossina pallidipes</name>
    <name type="common">Tsetse fly</name>
    <dbReference type="NCBI Taxonomy" id="7398"/>
    <lineage>
        <taxon>Eukaryota</taxon>
        <taxon>Metazoa</taxon>
        <taxon>Ecdysozoa</taxon>
        <taxon>Arthropoda</taxon>
        <taxon>Hexapoda</taxon>
        <taxon>Insecta</taxon>
        <taxon>Pterygota</taxon>
        <taxon>Neoptera</taxon>
        <taxon>Endopterygota</taxon>
        <taxon>Diptera</taxon>
        <taxon>Brachycera</taxon>
        <taxon>Muscomorpha</taxon>
        <taxon>Hippoboscoidea</taxon>
        <taxon>Glossinidae</taxon>
        <taxon>Glossina</taxon>
    </lineage>
</organism>
<reference evidence="2" key="1">
    <citation type="submission" date="2014-03" db="EMBL/GenBank/DDBJ databases">
        <authorList>
            <person name="Aksoy S."/>
            <person name="Warren W."/>
            <person name="Wilson R.K."/>
        </authorList>
    </citation>
    <scope>NUCLEOTIDE SEQUENCE [LARGE SCALE GENOMIC DNA]</scope>
    <source>
        <strain evidence="2">IAEA</strain>
    </source>
</reference>
<dbReference type="EnsemblMetazoa" id="GPAI009464-RA">
    <property type="protein sequence ID" value="GPAI009464-PA"/>
    <property type="gene ID" value="GPAI009464"/>
</dbReference>